<sequence>MPFSRELAQALMAGATTLELETIACQQGMMTLQQAGVEKLCEGVTSLSELQRVLHFA</sequence>
<dbReference type="InterPro" id="IPR027417">
    <property type="entry name" value="P-loop_NTPase"/>
</dbReference>
<proteinExistence type="predicted"/>
<reference evidence="1 2" key="1">
    <citation type="journal article" date="2014" name="Genome Announc.">
        <title>Draft Genome Sequences of Two Vibrionaceae Species, Vibrio ponticus C121 and Photobacterium aphoticum C119, Isolated as Coral Reef Microbiota.</title>
        <authorList>
            <person name="Al-saari N."/>
            <person name="Meirelles P.M."/>
            <person name="Mino S."/>
            <person name="Suda W."/>
            <person name="Oshima K."/>
            <person name="Hattori M."/>
            <person name="Ohkuma M."/>
            <person name="Thompson F.L."/>
            <person name="Gomez-Gil B."/>
            <person name="Sawabe T."/>
            <person name="Sawabe T."/>
        </authorList>
    </citation>
    <scope>NUCLEOTIDE SEQUENCE [LARGE SCALE GENOMIC DNA]</scope>
    <source>
        <strain evidence="1 2">JCM 19237</strain>
    </source>
</reference>
<protein>
    <submittedName>
        <fullName evidence="1">Type IV fimbrial assembly ATPase PilB</fullName>
    </submittedName>
</protein>
<comment type="caution">
    <text evidence="1">The sequence shown here is derived from an EMBL/GenBank/DDBJ whole genome shotgun (WGS) entry which is preliminary data.</text>
</comment>
<gene>
    <name evidence="1" type="ORF">JCM19237_2584</name>
</gene>
<dbReference type="STRING" id="754436.JCM19237_2584"/>
<organism evidence="1 2">
    <name type="scientific">Photobacterium aphoticum</name>
    <dbReference type="NCBI Taxonomy" id="754436"/>
    <lineage>
        <taxon>Bacteria</taxon>
        <taxon>Pseudomonadati</taxon>
        <taxon>Pseudomonadota</taxon>
        <taxon>Gammaproteobacteria</taxon>
        <taxon>Vibrionales</taxon>
        <taxon>Vibrionaceae</taxon>
        <taxon>Photobacterium</taxon>
    </lineage>
</organism>
<evidence type="ECO:0000313" key="2">
    <source>
        <dbReference type="Proteomes" id="UP000029227"/>
    </source>
</evidence>
<accession>A0A090QW85</accession>
<dbReference type="Proteomes" id="UP000029227">
    <property type="component" value="Unassembled WGS sequence"/>
</dbReference>
<name>A0A090QW85_9GAMM</name>
<dbReference type="AlphaFoldDB" id="A0A090QW85"/>
<dbReference type="eggNOG" id="COG2804">
    <property type="taxonomic scope" value="Bacteria"/>
</dbReference>
<dbReference type="Gene3D" id="3.40.50.300">
    <property type="entry name" value="P-loop containing nucleotide triphosphate hydrolases"/>
    <property type="match status" value="1"/>
</dbReference>
<evidence type="ECO:0000313" key="1">
    <source>
        <dbReference type="EMBL" id="GAL06493.1"/>
    </source>
</evidence>
<dbReference type="EMBL" id="BBMN01000011">
    <property type="protein sequence ID" value="GAL06493.1"/>
    <property type="molecule type" value="Genomic_DNA"/>
</dbReference>